<name>A0A0G4IGX7_PLABS</name>
<keyword evidence="5" id="KW-0238">DNA-binding</keyword>
<dbReference type="OrthoDB" id="2195431at2759"/>
<evidence type="ECO:0000256" key="1">
    <source>
        <dbReference type="ARBA" id="ARBA00004123"/>
    </source>
</evidence>
<accession>A0A0G4IGX7</accession>
<protein>
    <recommendedName>
        <fullName evidence="10">AAA+ ATPase domain-containing protein</fullName>
    </recommendedName>
</protein>
<dbReference type="PANTHER" id="PTHR46765">
    <property type="entry name" value="P-LOOP CONTAINING NUCLEOSIDE TRIPHOSPHATE HYDROLASES SUPERFAMILY PROTEIN"/>
    <property type="match status" value="1"/>
</dbReference>
<evidence type="ECO:0000256" key="4">
    <source>
        <dbReference type="ARBA" id="ARBA00022840"/>
    </source>
</evidence>
<evidence type="ECO:0000256" key="3">
    <source>
        <dbReference type="ARBA" id="ARBA00022741"/>
    </source>
</evidence>
<dbReference type="SUPFAM" id="SSF52540">
    <property type="entry name" value="P-loop containing nucleoside triphosphate hydrolases"/>
    <property type="match status" value="1"/>
</dbReference>
<evidence type="ECO:0000313" key="12">
    <source>
        <dbReference type="Proteomes" id="UP000039324"/>
    </source>
</evidence>
<gene>
    <name evidence="11" type="ORF">PBRA_000256</name>
</gene>
<dbReference type="AlphaFoldDB" id="A0A0G4IGX7"/>
<dbReference type="GO" id="GO:0005524">
    <property type="term" value="F:ATP binding"/>
    <property type="evidence" value="ECO:0007669"/>
    <property type="project" value="UniProtKB-KW"/>
</dbReference>
<dbReference type="PANTHER" id="PTHR46765:SF1">
    <property type="entry name" value="P-LOOP CONTAINING NUCLEOSIDE TRIPHOSPHATE HYDROLASES SUPERFAMILY PROTEIN"/>
    <property type="match status" value="1"/>
</dbReference>
<feature type="non-terminal residue" evidence="11">
    <location>
        <position position="1"/>
    </location>
</feature>
<dbReference type="Gene3D" id="3.40.50.300">
    <property type="entry name" value="P-loop containing nucleotide triphosphate hydrolases"/>
    <property type="match status" value="1"/>
</dbReference>
<dbReference type="EMBL" id="CDSF01000001">
    <property type="protein sequence ID" value="CEO94471.1"/>
    <property type="molecule type" value="Genomic_DNA"/>
</dbReference>
<dbReference type="InterPro" id="IPR047854">
    <property type="entry name" value="RFC_lid"/>
</dbReference>
<dbReference type="OMA" id="SIIHFHY"/>
<proteinExistence type="inferred from homology"/>
<keyword evidence="12" id="KW-1185">Reference proteome</keyword>
<evidence type="ECO:0000256" key="8">
    <source>
        <dbReference type="ARBA" id="ARBA00043975"/>
    </source>
</evidence>
<dbReference type="Gene3D" id="1.10.8.60">
    <property type="match status" value="1"/>
</dbReference>
<feature type="compositionally biased region" description="Pro residues" evidence="9">
    <location>
        <begin position="678"/>
        <end position="690"/>
    </location>
</feature>
<feature type="domain" description="AAA+ ATPase" evidence="10">
    <location>
        <begin position="211"/>
        <end position="353"/>
    </location>
</feature>
<comment type="similarity">
    <text evidence="8">Belongs to the activator 1 small subunits family. CTF18 subfamily.</text>
</comment>
<dbReference type="InterPro" id="IPR003593">
    <property type="entry name" value="AAA+_ATPase"/>
</dbReference>
<reference evidence="11 12" key="1">
    <citation type="submission" date="2015-02" db="EMBL/GenBank/DDBJ databases">
        <authorList>
            <person name="Chooi Y.-H."/>
        </authorList>
    </citation>
    <scope>NUCLEOTIDE SEQUENCE [LARGE SCALE GENOMIC DNA]</scope>
    <source>
        <strain evidence="11">E3</strain>
    </source>
</reference>
<dbReference type="STRING" id="37360.A0A0G4IGX7"/>
<dbReference type="Proteomes" id="UP000039324">
    <property type="component" value="Unassembled WGS sequence"/>
</dbReference>
<feature type="region of interest" description="Disordered" evidence="9">
    <location>
        <begin position="144"/>
        <end position="213"/>
    </location>
</feature>
<organism evidence="11 12">
    <name type="scientific">Plasmodiophora brassicae</name>
    <name type="common">Clubroot disease agent</name>
    <dbReference type="NCBI Taxonomy" id="37360"/>
    <lineage>
        <taxon>Eukaryota</taxon>
        <taxon>Sar</taxon>
        <taxon>Rhizaria</taxon>
        <taxon>Endomyxa</taxon>
        <taxon>Phytomyxea</taxon>
        <taxon>Plasmodiophorida</taxon>
        <taxon>Plasmodiophoridae</taxon>
        <taxon>Plasmodiophora</taxon>
    </lineage>
</organism>
<comment type="subcellular location">
    <subcellularLocation>
        <location evidence="1">Nucleus</location>
    </subcellularLocation>
</comment>
<dbReference type="InterPro" id="IPR003959">
    <property type="entry name" value="ATPase_AAA_core"/>
</dbReference>
<dbReference type="InterPro" id="IPR027417">
    <property type="entry name" value="P-loop_NTPase"/>
</dbReference>
<keyword evidence="3" id="KW-0547">Nucleotide-binding</keyword>
<dbReference type="GO" id="GO:0005634">
    <property type="term" value="C:nucleus"/>
    <property type="evidence" value="ECO:0007669"/>
    <property type="project" value="UniProtKB-SubCell"/>
</dbReference>
<evidence type="ECO:0000256" key="2">
    <source>
        <dbReference type="ARBA" id="ARBA00022705"/>
    </source>
</evidence>
<keyword evidence="7" id="KW-0131">Cell cycle</keyword>
<dbReference type="SMART" id="SM00382">
    <property type="entry name" value="AAA"/>
    <property type="match status" value="1"/>
</dbReference>
<keyword evidence="6" id="KW-0539">Nucleus</keyword>
<evidence type="ECO:0000259" key="10">
    <source>
        <dbReference type="SMART" id="SM00382"/>
    </source>
</evidence>
<evidence type="ECO:0000256" key="5">
    <source>
        <dbReference type="ARBA" id="ARBA00023125"/>
    </source>
</evidence>
<feature type="region of interest" description="Disordered" evidence="9">
    <location>
        <begin position="677"/>
        <end position="697"/>
    </location>
</feature>
<dbReference type="GO" id="GO:0003677">
    <property type="term" value="F:DNA binding"/>
    <property type="evidence" value="ECO:0007669"/>
    <property type="project" value="UniProtKB-KW"/>
</dbReference>
<keyword evidence="2" id="KW-0235">DNA replication</keyword>
<dbReference type="CDD" id="cd18140">
    <property type="entry name" value="HLD_clamp_RFC"/>
    <property type="match status" value="1"/>
</dbReference>
<feature type="region of interest" description="Disordered" evidence="9">
    <location>
        <begin position="82"/>
        <end position="104"/>
    </location>
</feature>
<dbReference type="GO" id="GO:0006260">
    <property type="term" value="P:DNA replication"/>
    <property type="evidence" value="ECO:0007669"/>
    <property type="project" value="UniProtKB-KW"/>
</dbReference>
<dbReference type="Pfam" id="PF00004">
    <property type="entry name" value="AAA"/>
    <property type="match status" value="1"/>
</dbReference>
<evidence type="ECO:0000256" key="7">
    <source>
        <dbReference type="ARBA" id="ARBA00023306"/>
    </source>
</evidence>
<evidence type="ECO:0000313" key="11">
    <source>
        <dbReference type="EMBL" id="CEO94471.1"/>
    </source>
</evidence>
<dbReference type="InterPro" id="IPR053016">
    <property type="entry name" value="CTF18-RFC_complex"/>
</dbReference>
<sequence length="739" mass="80778">LAALKCMPVSGSFVSMVATDMSGDDCRLYLRRASAEACRSRIKLDAARRLGFVIGGGQRAMLLKEPVDVLLDRIEERKIDQGVRDAEQSGIVPASRPKSQSRDPLWVSKYQPQAFLELISDSKINREVLQWVQAWDPVVFDRAPRASPSAASPAGKPPLSQKRSSPFPSHNRSESSTPGRHGKGARPPPWIPHNPGLQRGPSQSADDHRPWPRILLLAGPPGCGKTTLAHICAKKAGYNVFEINASDDRSGAKLRQQITMAVSMQPLSVPGRPDSGKPNLIVIDEIDGAADSDAVRDIIDIANDHVDLKVPGRRAPTASPHRLQRPIICICNDLFAKVLRPLRPIALVYRLSPPTTSALCARASAICLKETLKISNAALRYICELSNNDLRSVLQSLQLVALRGRSGKPLSRDDIKDIVASSKDTSSDLLTVLKLLLQLGTSLDRVLACVSAFDDTARLVDGAFESYVAMPYSDPTLDKTSCAADWFSVDDALSTQILSRQQYSLGGYSGMSCAAAHIFCRVRTVPKIPFPKEAFEYRRNRAERLDVLSRFLSSCHHRYTETVSATDLIPYLTTIVTPRCLRAGPVVGTLVSAEDAKLVDRVVRVMLHYGLSYSPVTSQTKGETTLQLSPNIDLLCTFTAAEGSIARYSMPLQWQQRIAQAVDAHLATSMTAPVEQPAAPPALAAPPANPKPKAWAGSFLKDGESRAAASRQNVIRFHHNEGFTQAVRRPVKIHDFLKR</sequence>
<keyword evidence="4" id="KW-0067">ATP-binding</keyword>
<dbReference type="GO" id="GO:0016887">
    <property type="term" value="F:ATP hydrolysis activity"/>
    <property type="evidence" value="ECO:0007669"/>
    <property type="project" value="InterPro"/>
</dbReference>
<feature type="compositionally biased region" description="Polar residues" evidence="9">
    <location>
        <begin position="161"/>
        <end position="178"/>
    </location>
</feature>
<dbReference type="CDD" id="cd00009">
    <property type="entry name" value="AAA"/>
    <property type="match status" value="1"/>
</dbReference>
<evidence type="ECO:0000256" key="6">
    <source>
        <dbReference type="ARBA" id="ARBA00023242"/>
    </source>
</evidence>
<feature type="compositionally biased region" description="Low complexity" evidence="9">
    <location>
        <begin position="145"/>
        <end position="154"/>
    </location>
</feature>
<evidence type="ECO:0000256" key="9">
    <source>
        <dbReference type="SAM" id="MobiDB-lite"/>
    </source>
</evidence>